<evidence type="ECO:0000313" key="4">
    <source>
        <dbReference type="EMBL" id="RZO07323.1"/>
    </source>
</evidence>
<name>A0A520LMR5_9GAMM</name>
<dbReference type="GO" id="GO:0000270">
    <property type="term" value="P:peptidoglycan metabolic process"/>
    <property type="evidence" value="ECO:0007669"/>
    <property type="project" value="InterPro"/>
</dbReference>
<dbReference type="PANTHER" id="PTHR37423">
    <property type="entry name" value="SOLUBLE LYTIC MUREIN TRANSGLYCOSYLASE-RELATED"/>
    <property type="match status" value="1"/>
</dbReference>
<accession>A0A520LMR5</accession>
<evidence type="ECO:0000313" key="5">
    <source>
        <dbReference type="Proteomes" id="UP000318148"/>
    </source>
</evidence>
<dbReference type="InterPro" id="IPR008258">
    <property type="entry name" value="Transglycosylase_SLT_dom_1"/>
</dbReference>
<comment type="similarity">
    <text evidence="1">Belongs to the transglycosylase Slt family.</text>
</comment>
<dbReference type="AlphaFoldDB" id="A0A520LMR5"/>
<dbReference type="PROSITE" id="PS00922">
    <property type="entry name" value="TRANSGLYCOSYLASE"/>
    <property type="match status" value="1"/>
</dbReference>
<dbReference type="Pfam" id="PF11873">
    <property type="entry name" value="Mltc_N"/>
    <property type="match status" value="1"/>
</dbReference>
<organism evidence="4 5">
    <name type="scientific">SAR92 clade bacterium</name>
    <dbReference type="NCBI Taxonomy" id="2315479"/>
    <lineage>
        <taxon>Bacteria</taxon>
        <taxon>Pseudomonadati</taxon>
        <taxon>Pseudomonadota</taxon>
        <taxon>Gammaproteobacteria</taxon>
        <taxon>Cellvibrionales</taxon>
        <taxon>Porticoccaceae</taxon>
        <taxon>SAR92 clade</taxon>
    </lineage>
</organism>
<reference evidence="4 5" key="1">
    <citation type="submission" date="2019-02" db="EMBL/GenBank/DDBJ databases">
        <title>Prokaryotic population dynamics and viral predation in marine succession experiment using metagenomics: the confinement effect.</title>
        <authorList>
            <person name="Haro-Moreno J.M."/>
            <person name="Rodriguez-Valera F."/>
            <person name="Lopez-Perez M."/>
        </authorList>
    </citation>
    <scope>NUCLEOTIDE SEQUENCE [LARGE SCALE GENOMIC DNA]</scope>
    <source>
        <strain evidence="4">MED-G169</strain>
    </source>
</reference>
<gene>
    <name evidence="4" type="ORF">EVB02_01740</name>
</gene>
<dbReference type="GO" id="GO:0008933">
    <property type="term" value="F:peptidoglycan lytic transglycosylase activity"/>
    <property type="evidence" value="ECO:0007669"/>
    <property type="project" value="InterPro"/>
</dbReference>
<feature type="domain" description="Murein transglycosylase-C N-terminal" evidence="3">
    <location>
        <begin position="52"/>
        <end position="170"/>
    </location>
</feature>
<dbReference type="EMBL" id="SHBO01000013">
    <property type="protein sequence ID" value="RZO07323.1"/>
    <property type="molecule type" value="Genomic_DNA"/>
</dbReference>
<dbReference type="InterPro" id="IPR024570">
    <property type="entry name" value="Murein_transglycosylaseC_N"/>
</dbReference>
<evidence type="ECO:0000259" key="3">
    <source>
        <dbReference type="Pfam" id="PF11873"/>
    </source>
</evidence>
<protein>
    <submittedName>
        <fullName evidence="4">DUF3393 domain-containing protein</fullName>
    </submittedName>
</protein>
<dbReference type="SUPFAM" id="SSF53955">
    <property type="entry name" value="Lysozyme-like"/>
    <property type="match status" value="1"/>
</dbReference>
<evidence type="ECO:0000256" key="1">
    <source>
        <dbReference type="ARBA" id="ARBA00007734"/>
    </source>
</evidence>
<comment type="caution">
    <text evidence="4">The sequence shown here is derived from an EMBL/GenBank/DDBJ whole genome shotgun (WGS) entry which is preliminary data.</text>
</comment>
<dbReference type="Gene3D" id="1.10.530.10">
    <property type="match status" value="1"/>
</dbReference>
<proteinExistence type="inferred from homology"/>
<dbReference type="InterPro" id="IPR023346">
    <property type="entry name" value="Lysozyme-like_dom_sf"/>
</dbReference>
<dbReference type="CDD" id="cd16893">
    <property type="entry name" value="LT_MltC_MltE"/>
    <property type="match status" value="1"/>
</dbReference>
<dbReference type="PANTHER" id="PTHR37423:SF2">
    <property type="entry name" value="MEMBRANE-BOUND LYTIC MUREIN TRANSGLYCOSYLASE C"/>
    <property type="match status" value="1"/>
</dbReference>
<dbReference type="Proteomes" id="UP000318148">
    <property type="component" value="Unassembled WGS sequence"/>
</dbReference>
<dbReference type="GO" id="GO:0016020">
    <property type="term" value="C:membrane"/>
    <property type="evidence" value="ECO:0007669"/>
    <property type="project" value="InterPro"/>
</dbReference>
<dbReference type="Pfam" id="PF01464">
    <property type="entry name" value="SLT"/>
    <property type="match status" value="1"/>
</dbReference>
<evidence type="ECO:0000259" key="2">
    <source>
        <dbReference type="Pfam" id="PF01464"/>
    </source>
</evidence>
<feature type="domain" description="Transglycosylase SLT" evidence="2">
    <location>
        <begin position="178"/>
        <end position="301"/>
    </location>
</feature>
<dbReference type="InterPro" id="IPR000189">
    <property type="entry name" value="Transglyc_AS"/>
</dbReference>
<sequence>MDYRISIVIAILLAISPVIHSIDFEDYDEDVAALLREYQNQSNPEQSYTPSILSYSTAKTSKTIVDFERGIIYMNASTPETLRDAIIDVVLTQIDPSVIDAQTAIDFGLINEETNKPFFWGQVLDHKGKPIASRRPALDFANFLLRKKTFSDGRFEVTIRMIDAHKKIAGAKYVSFVKAACREYSVSSSLVMAIMETESSFNPLARSRSNALGLMQVKANTAGRDYFSLIKGYKHTPSSKFLYSPKNNIEVATGYLNILSSRYLRGIEDPKKLEYAMISSYNGGAGNLWKSLDKSGNKTKALKRINQMSTKQFYWFLTNRHIRQETREYLKKVNDRKSKYTLI</sequence>